<dbReference type="EMBL" id="JAWDGP010007460">
    <property type="protein sequence ID" value="KAK3717092.1"/>
    <property type="molecule type" value="Genomic_DNA"/>
</dbReference>
<feature type="non-terminal residue" evidence="1">
    <location>
        <position position="211"/>
    </location>
</feature>
<keyword evidence="2" id="KW-1185">Reference proteome</keyword>
<evidence type="ECO:0000313" key="1">
    <source>
        <dbReference type="EMBL" id="KAK3717092.1"/>
    </source>
</evidence>
<gene>
    <name evidence="1" type="ORF">RRG08_045189</name>
</gene>
<dbReference type="AlphaFoldDB" id="A0AAE0XV96"/>
<dbReference type="Proteomes" id="UP001283361">
    <property type="component" value="Unassembled WGS sequence"/>
</dbReference>
<proteinExistence type="predicted"/>
<comment type="caution">
    <text evidence="1">The sequence shown here is derived from an EMBL/GenBank/DDBJ whole genome shotgun (WGS) entry which is preliminary data.</text>
</comment>
<name>A0AAE0XV96_9GAST</name>
<organism evidence="1 2">
    <name type="scientific">Elysia crispata</name>
    <name type="common">lettuce slug</name>
    <dbReference type="NCBI Taxonomy" id="231223"/>
    <lineage>
        <taxon>Eukaryota</taxon>
        <taxon>Metazoa</taxon>
        <taxon>Spiralia</taxon>
        <taxon>Lophotrochozoa</taxon>
        <taxon>Mollusca</taxon>
        <taxon>Gastropoda</taxon>
        <taxon>Heterobranchia</taxon>
        <taxon>Euthyneura</taxon>
        <taxon>Panpulmonata</taxon>
        <taxon>Sacoglossa</taxon>
        <taxon>Placobranchoidea</taxon>
        <taxon>Plakobranchidae</taxon>
        <taxon>Elysia</taxon>
    </lineage>
</organism>
<sequence>VCYNRKLGCDHISPGPRNPTERLCEPDTLEFVDGLYRDVLNRSTTADHFAVTNYQFFSRLAQPRGIFMRDSGLSPSEDGITKIETSTQIHGVPPSDVLNKLAEFPCLSSSRTSTRLNHLQQEASIHSHQTNLVISDRVRAQFSPNSLERQSVTVMAQCHGSGLHFGYMMLLSWLRSTCWLHDVTVMAQVYMRPHESPSDPRKDKLFDFAPL</sequence>
<protein>
    <submittedName>
        <fullName evidence="1">Uncharacterized protein</fullName>
    </submittedName>
</protein>
<accession>A0AAE0XV96</accession>
<reference evidence="1" key="1">
    <citation type="journal article" date="2023" name="G3 (Bethesda)">
        <title>A reference genome for the long-term kleptoplast-retaining sea slug Elysia crispata morphotype clarki.</title>
        <authorList>
            <person name="Eastman K.E."/>
            <person name="Pendleton A.L."/>
            <person name="Shaikh M.A."/>
            <person name="Suttiyut T."/>
            <person name="Ogas R."/>
            <person name="Tomko P."/>
            <person name="Gavelis G."/>
            <person name="Widhalm J.R."/>
            <person name="Wisecaver J.H."/>
        </authorList>
    </citation>
    <scope>NUCLEOTIDE SEQUENCE</scope>
    <source>
        <strain evidence="1">ECLA1</strain>
    </source>
</reference>
<evidence type="ECO:0000313" key="2">
    <source>
        <dbReference type="Proteomes" id="UP001283361"/>
    </source>
</evidence>